<keyword evidence="3" id="KW-0109">Calcium transport</keyword>
<dbReference type="InterPro" id="IPR050599">
    <property type="entry name" value="VDCC_alpha-1_subunit"/>
</dbReference>
<keyword evidence="4" id="KW-0107">Calcium channel</keyword>
<dbReference type="AlphaFoldDB" id="A0A3B4VH33"/>
<keyword evidence="6" id="KW-0106">Calcium</keyword>
<dbReference type="Gene3D" id="1.10.287.70">
    <property type="match status" value="1"/>
</dbReference>
<evidence type="ECO:0000313" key="15">
    <source>
        <dbReference type="Proteomes" id="UP000261420"/>
    </source>
</evidence>
<dbReference type="GO" id="GO:0098703">
    <property type="term" value="P:calcium ion import across plasma membrane"/>
    <property type="evidence" value="ECO:0007669"/>
    <property type="project" value="TreeGrafter"/>
</dbReference>
<evidence type="ECO:0000313" key="14">
    <source>
        <dbReference type="Ensembl" id="ENSSDUP00000029140.1"/>
    </source>
</evidence>
<dbReference type="Proteomes" id="UP000261420">
    <property type="component" value="Unplaced"/>
</dbReference>
<evidence type="ECO:0000259" key="13">
    <source>
        <dbReference type="Pfam" id="PF00520"/>
    </source>
</evidence>
<comment type="subcellular location">
    <subcellularLocation>
        <location evidence="1">Membrane</location>
        <topology evidence="1">Multi-pass membrane protein</topology>
    </subcellularLocation>
</comment>
<evidence type="ECO:0000256" key="4">
    <source>
        <dbReference type="ARBA" id="ARBA00022673"/>
    </source>
</evidence>
<reference evidence="14" key="1">
    <citation type="submission" date="2025-08" db="UniProtKB">
        <authorList>
            <consortium name="Ensembl"/>
        </authorList>
    </citation>
    <scope>IDENTIFICATION</scope>
</reference>
<reference evidence="14" key="2">
    <citation type="submission" date="2025-09" db="UniProtKB">
        <authorList>
            <consortium name="Ensembl"/>
        </authorList>
    </citation>
    <scope>IDENTIFICATION</scope>
</reference>
<evidence type="ECO:0000256" key="9">
    <source>
        <dbReference type="ARBA" id="ARBA00023065"/>
    </source>
</evidence>
<keyword evidence="5" id="KW-0812">Transmembrane</keyword>
<organism evidence="14 15">
    <name type="scientific">Seriola dumerili</name>
    <name type="common">Greater amberjack</name>
    <name type="synonym">Caranx dumerili</name>
    <dbReference type="NCBI Taxonomy" id="41447"/>
    <lineage>
        <taxon>Eukaryota</taxon>
        <taxon>Metazoa</taxon>
        <taxon>Chordata</taxon>
        <taxon>Craniata</taxon>
        <taxon>Vertebrata</taxon>
        <taxon>Euteleostomi</taxon>
        <taxon>Actinopterygii</taxon>
        <taxon>Neopterygii</taxon>
        <taxon>Teleostei</taxon>
        <taxon>Neoteleostei</taxon>
        <taxon>Acanthomorphata</taxon>
        <taxon>Carangaria</taxon>
        <taxon>Carangiformes</taxon>
        <taxon>Carangidae</taxon>
        <taxon>Seriola</taxon>
    </lineage>
</organism>
<evidence type="ECO:0000256" key="10">
    <source>
        <dbReference type="ARBA" id="ARBA00023136"/>
    </source>
</evidence>
<dbReference type="GO" id="GO:0005891">
    <property type="term" value="C:voltage-gated calcium channel complex"/>
    <property type="evidence" value="ECO:0007669"/>
    <property type="project" value="TreeGrafter"/>
</dbReference>
<feature type="region of interest" description="Disordered" evidence="12">
    <location>
        <begin position="1"/>
        <end position="25"/>
    </location>
</feature>
<keyword evidence="10" id="KW-0472">Membrane</keyword>
<keyword evidence="8" id="KW-1133">Transmembrane helix</keyword>
<evidence type="ECO:0000256" key="8">
    <source>
        <dbReference type="ARBA" id="ARBA00022989"/>
    </source>
</evidence>
<keyword evidence="9" id="KW-0406">Ion transport</keyword>
<proteinExistence type="predicted"/>
<sequence>GSHSGDVSHAPHQQSPPGTEPASCPGEQLPYPDLAPVVERGFNIFVYFSMELVIKVAALGLSGYNGISHKSLTTAVTLGIHHIYISVCHSRYGDDTLGHLPMLVNVLVLYIFVMFIFAIVGVQLWAGKLRNRCFLEVDIPENSSGSLNPYYVSKYDEESPFICSYDHSNGMRRCHDVPPYIRDEETCSLAVPNHSSAANKFLVPGAAANACVNWNLYYNICRAGDHNPNMGVTSFDNIGHALIVLFQVVTLEGWTDILFFVMDAHSFWSFIFFMLVTIVSSNLS</sequence>
<evidence type="ECO:0000256" key="11">
    <source>
        <dbReference type="ARBA" id="ARBA00023303"/>
    </source>
</evidence>
<dbReference type="GO" id="GO:0008331">
    <property type="term" value="F:high voltage-gated calcium channel activity"/>
    <property type="evidence" value="ECO:0007669"/>
    <property type="project" value="TreeGrafter"/>
</dbReference>
<evidence type="ECO:0000256" key="12">
    <source>
        <dbReference type="SAM" id="MobiDB-lite"/>
    </source>
</evidence>
<dbReference type="PANTHER" id="PTHR45628">
    <property type="entry name" value="VOLTAGE-DEPENDENT CALCIUM CHANNEL TYPE A SUBUNIT ALPHA-1"/>
    <property type="match status" value="1"/>
</dbReference>
<evidence type="ECO:0000256" key="6">
    <source>
        <dbReference type="ARBA" id="ARBA00022837"/>
    </source>
</evidence>
<evidence type="ECO:0000256" key="7">
    <source>
        <dbReference type="ARBA" id="ARBA00022882"/>
    </source>
</evidence>
<accession>A0A3B4VH33</accession>
<dbReference type="GeneTree" id="ENSGT00940000165827"/>
<evidence type="ECO:0000256" key="1">
    <source>
        <dbReference type="ARBA" id="ARBA00004141"/>
    </source>
</evidence>
<evidence type="ECO:0000256" key="2">
    <source>
        <dbReference type="ARBA" id="ARBA00022448"/>
    </source>
</evidence>
<dbReference type="SUPFAM" id="SSF81324">
    <property type="entry name" value="Voltage-gated potassium channels"/>
    <property type="match status" value="1"/>
</dbReference>
<keyword evidence="2" id="KW-0813">Transport</keyword>
<keyword evidence="11" id="KW-0407">Ion channel</keyword>
<dbReference type="STRING" id="41447.ENSSDUP00000029140"/>
<protein>
    <recommendedName>
        <fullName evidence="13">Ion transport domain-containing protein</fullName>
    </recommendedName>
</protein>
<keyword evidence="15" id="KW-1185">Reference proteome</keyword>
<dbReference type="PANTHER" id="PTHR45628:SF22">
    <property type="entry name" value="VOLTAGE-DEPENDENT T-TYPE CALCIUM CHANNEL SUBUNIT ALPHA"/>
    <property type="match status" value="1"/>
</dbReference>
<keyword evidence="7" id="KW-0851">Voltage-gated channel</keyword>
<dbReference type="Pfam" id="PF00520">
    <property type="entry name" value="Ion_trans"/>
    <property type="match status" value="1"/>
</dbReference>
<dbReference type="Ensembl" id="ENSSDUT00000029634.1">
    <property type="protein sequence ID" value="ENSSDUP00000029140.1"/>
    <property type="gene ID" value="ENSSDUG00000021001.1"/>
</dbReference>
<evidence type="ECO:0000256" key="5">
    <source>
        <dbReference type="ARBA" id="ARBA00022692"/>
    </source>
</evidence>
<feature type="compositionally biased region" description="Polar residues" evidence="12">
    <location>
        <begin position="1"/>
        <end position="17"/>
    </location>
</feature>
<dbReference type="InterPro" id="IPR005821">
    <property type="entry name" value="Ion_trans_dom"/>
</dbReference>
<evidence type="ECO:0000256" key="3">
    <source>
        <dbReference type="ARBA" id="ARBA00022568"/>
    </source>
</evidence>
<name>A0A3B4VH33_SERDU</name>
<feature type="domain" description="Ion transport" evidence="13">
    <location>
        <begin position="99"/>
        <end position="281"/>
    </location>
</feature>